<evidence type="ECO:0000313" key="3">
    <source>
        <dbReference type="Proteomes" id="UP000176608"/>
    </source>
</evidence>
<reference evidence="2 3" key="1">
    <citation type="journal article" date="2016" name="Nat. Commun.">
        <title>Thousands of microbial genomes shed light on interconnected biogeochemical processes in an aquifer system.</title>
        <authorList>
            <person name="Anantharaman K."/>
            <person name="Brown C.T."/>
            <person name="Hug L.A."/>
            <person name="Sharon I."/>
            <person name="Castelle C.J."/>
            <person name="Probst A.J."/>
            <person name="Thomas B.C."/>
            <person name="Singh A."/>
            <person name="Wilkins M.J."/>
            <person name="Karaoz U."/>
            <person name="Brodie E.L."/>
            <person name="Williams K.H."/>
            <person name="Hubbard S.S."/>
            <person name="Banfield J.F."/>
        </authorList>
    </citation>
    <scope>NUCLEOTIDE SEQUENCE [LARGE SCALE GENOMIC DNA]</scope>
</reference>
<dbReference type="AlphaFoldDB" id="A0A1F4UUD1"/>
<comment type="caution">
    <text evidence="2">The sequence shown here is derived from an EMBL/GenBank/DDBJ whole genome shotgun (WGS) entry which is preliminary data.</text>
</comment>
<keyword evidence="1" id="KW-0812">Transmembrane</keyword>
<name>A0A1F4UUD1_UNCKA</name>
<dbReference type="STRING" id="1802617.A2886_00295"/>
<organism evidence="2 3">
    <name type="scientific">candidate division WWE3 bacterium RIFCSPHIGHO2_01_FULL_42_13</name>
    <dbReference type="NCBI Taxonomy" id="1802617"/>
    <lineage>
        <taxon>Bacteria</taxon>
        <taxon>Katanobacteria</taxon>
    </lineage>
</organism>
<keyword evidence="1" id="KW-1133">Transmembrane helix</keyword>
<sequence length="551" mass="59530">MNLTTRIQKLSKPLPELAKQFSSTLTIEADDVAGSEKKGTLYAAFDVSSNTSLDPLLVTKIVHDVLHDSYYTSEIVSPIQSLEKSIVAVKDKVTELSTLDFNIIAAALWGNVLYMVQFGKGGSFLVREGVVKSVNSATEGNFSEASGVVRSDDVVIIGTQSFIEKYNPNDLVTGSVSFSVSDLPERASALLIKFDEATSSISEEKTSPPSSRPEPTLSIARKVPAELPKIILRSTRSFKVKPAYLAVIAILVLLGGSIIWTVQSRNKAAKETAVSESTETTESVLGVTEPDVSKDEEFKISRIDPEAFYDIKIVDAAASPTDITVLDSSVVVVDQSSGKVFTSSTTTPKFVEEGLAFPGIKSVTYWGGDLAFVDNEGYKVYSEDEPAEVLESYAQTDLGPSHPYLAFVYAVVGDTLNKYEKSTDVLDESVWAQSSVLQGAISLAIDGNIYVLKSDGSLLKFYTGEQVSFEVTGLDKGFLNPTKVVKDVDLVNIYVADSGNNRVVVLDEAGNLVKQFVANGDTWNNIRSIGVSRDETTLFVLSGSKVYEVAL</sequence>
<evidence type="ECO:0000256" key="1">
    <source>
        <dbReference type="SAM" id="Phobius"/>
    </source>
</evidence>
<dbReference type="EMBL" id="MEVA01000003">
    <property type="protein sequence ID" value="OGC47813.1"/>
    <property type="molecule type" value="Genomic_DNA"/>
</dbReference>
<evidence type="ECO:0000313" key="2">
    <source>
        <dbReference type="EMBL" id="OGC47813.1"/>
    </source>
</evidence>
<dbReference type="Proteomes" id="UP000176608">
    <property type="component" value="Unassembled WGS sequence"/>
</dbReference>
<accession>A0A1F4UUD1</accession>
<dbReference type="InterPro" id="IPR011042">
    <property type="entry name" value="6-blade_b-propeller_TolB-like"/>
</dbReference>
<keyword evidence="1" id="KW-0472">Membrane</keyword>
<dbReference type="SUPFAM" id="SSF101898">
    <property type="entry name" value="NHL repeat"/>
    <property type="match status" value="1"/>
</dbReference>
<proteinExistence type="predicted"/>
<dbReference type="Gene3D" id="2.120.10.30">
    <property type="entry name" value="TolB, C-terminal domain"/>
    <property type="match status" value="1"/>
</dbReference>
<feature type="transmembrane region" description="Helical" evidence="1">
    <location>
        <begin position="243"/>
        <end position="262"/>
    </location>
</feature>
<gene>
    <name evidence="2" type="ORF">A2886_00295</name>
</gene>
<protein>
    <submittedName>
        <fullName evidence="2">Uncharacterized protein</fullName>
    </submittedName>
</protein>